<feature type="repeat" description="TPR" evidence="2">
    <location>
        <begin position="353"/>
        <end position="386"/>
    </location>
</feature>
<accession>S9QR95</accession>
<keyword evidence="6" id="KW-1185">Reference proteome</keyword>
<dbReference type="RefSeq" id="WP_021119955.1">
    <property type="nucleotide sequence ID" value="NZ_KE557274.1"/>
</dbReference>
<feature type="DNA-binding region" description="OmpR/PhoB-type" evidence="3">
    <location>
        <begin position="11"/>
        <end position="108"/>
    </location>
</feature>
<dbReference type="InterPro" id="IPR001867">
    <property type="entry name" value="OmpR/PhoB-type_DNA-bd"/>
</dbReference>
<gene>
    <name evidence="5" type="ORF">Salmuc_01706</name>
</gene>
<keyword evidence="2" id="KW-0802">TPR repeat</keyword>
<feature type="domain" description="OmpR/PhoB-type" evidence="4">
    <location>
        <begin position="11"/>
        <end position="108"/>
    </location>
</feature>
<keyword evidence="1 3" id="KW-0238">DNA-binding</keyword>
<evidence type="ECO:0000256" key="3">
    <source>
        <dbReference type="PROSITE-ProRule" id="PRU01091"/>
    </source>
</evidence>
<dbReference type="SMART" id="SM00862">
    <property type="entry name" value="Trans_reg_C"/>
    <property type="match status" value="1"/>
</dbReference>
<dbReference type="PROSITE" id="PS50005">
    <property type="entry name" value="TPR"/>
    <property type="match status" value="1"/>
</dbReference>
<protein>
    <submittedName>
        <fullName evidence="5">Adenylate cyclase</fullName>
        <ecNumber evidence="5">4.6.1.1</ecNumber>
    </submittedName>
</protein>
<dbReference type="eggNOG" id="COG3710">
    <property type="taxonomic scope" value="Bacteria"/>
</dbReference>
<organism evidence="5 6">
    <name type="scientific">Salipiger mucosus DSM 16094</name>
    <dbReference type="NCBI Taxonomy" id="1123237"/>
    <lineage>
        <taxon>Bacteria</taxon>
        <taxon>Pseudomonadati</taxon>
        <taxon>Pseudomonadota</taxon>
        <taxon>Alphaproteobacteria</taxon>
        <taxon>Rhodobacterales</taxon>
        <taxon>Roseobacteraceae</taxon>
        <taxon>Salipiger</taxon>
    </lineage>
</organism>
<reference evidence="6" key="1">
    <citation type="journal article" date="2014" name="Stand. Genomic Sci.">
        <title>Genome sequence of the exopolysaccharide-producing Salipiger mucosus type strain (DSM 16094(T)), a moderately halophilic member of the Roseobacter clade.</title>
        <authorList>
            <person name="Riedel T."/>
            <person name="Spring S."/>
            <person name="Fiebig A."/>
            <person name="Petersen J."/>
            <person name="Kyrpides N.C."/>
            <person name="Goker M."/>
            <person name="Klenk H.P."/>
        </authorList>
    </citation>
    <scope>NUCLEOTIDE SEQUENCE [LARGE SCALE GENOMIC DNA]</scope>
    <source>
        <strain evidence="6">DSM 16094</strain>
    </source>
</reference>
<name>S9QR95_9RHOB</name>
<keyword evidence="5" id="KW-0456">Lyase</keyword>
<dbReference type="Proteomes" id="UP000015347">
    <property type="component" value="Unassembled WGS sequence"/>
</dbReference>
<evidence type="ECO:0000313" key="6">
    <source>
        <dbReference type="Proteomes" id="UP000015347"/>
    </source>
</evidence>
<dbReference type="CDD" id="cd00383">
    <property type="entry name" value="trans_reg_C"/>
    <property type="match status" value="1"/>
</dbReference>
<dbReference type="EMBL" id="APVH01000013">
    <property type="protein sequence ID" value="EPX83931.1"/>
    <property type="molecule type" value="Genomic_DNA"/>
</dbReference>
<evidence type="ECO:0000256" key="1">
    <source>
        <dbReference type="ARBA" id="ARBA00023125"/>
    </source>
</evidence>
<dbReference type="GO" id="GO:0006355">
    <property type="term" value="P:regulation of DNA-templated transcription"/>
    <property type="evidence" value="ECO:0007669"/>
    <property type="project" value="InterPro"/>
</dbReference>
<evidence type="ECO:0000259" key="4">
    <source>
        <dbReference type="PROSITE" id="PS51755"/>
    </source>
</evidence>
<dbReference type="Pfam" id="PF00486">
    <property type="entry name" value="Trans_reg_C"/>
    <property type="match status" value="1"/>
</dbReference>
<dbReference type="SUPFAM" id="SSF48452">
    <property type="entry name" value="TPR-like"/>
    <property type="match status" value="1"/>
</dbReference>
<dbReference type="Gene3D" id="1.10.10.10">
    <property type="entry name" value="Winged helix-like DNA-binding domain superfamily/Winged helix DNA-binding domain"/>
    <property type="match status" value="1"/>
</dbReference>
<sequence>MRILKRNAMKSSEIRLGPMMVDRQTGRLRDAGGQEVQLRHMSREVLIFLLQYKGEVVSRQALVEAVWKTRSTSDDTIAQTIADIRRALGDRSKRIIETVPRVGYRLAAPLRKDAPSARIATSWEETVAKGPDPQQDVAPVIAVLPFADLGICGYPSAALRTSLAEAIITDLARHPEMVVLTRVTLTDFGTQLRADYLVTGTLCSDGHRARVGLRLVVAEAAECLWVDEMDFDLSEFMQVVRSIGRLVANVVGAKIIGRAEARMDRGELSAMLIENAARSRMLSYPTQEAFHRNIHEQDIALDRYPDSPWGHLGQALALRVGIESGWMGGDLQAASCRADELAVRAVTLNQENYLAYYALARTLSGRNEMDRALSALEHAARLNPSSTLVLSGMVSPLLGLGRTRRALEVLAAAERINPLGVGELAYQKARTYWQMGAPDKALASLAAAPKDTTDHLKLAAVAHAELGNRVAARAALMRVKAKNPDWSVARERRAKQATDMVPARLHSWLARLAEAEMPA</sequence>
<dbReference type="HOGENOM" id="CLU_524676_0_0_5"/>
<dbReference type="OrthoDB" id="54411at2"/>
<dbReference type="Gene3D" id="1.25.40.10">
    <property type="entry name" value="Tetratricopeptide repeat domain"/>
    <property type="match status" value="1"/>
</dbReference>
<evidence type="ECO:0000313" key="5">
    <source>
        <dbReference type="EMBL" id="EPX83931.1"/>
    </source>
</evidence>
<dbReference type="InterPro" id="IPR011990">
    <property type="entry name" value="TPR-like_helical_dom_sf"/>
</dbReference>
<dbReference type="InterPro" id="IPR019734">
    <property type="entry name" value="TPR_rpt"/>
</dbReference>
<dbReference type="EC" id="4.6.1.1" evidence="5"/>
<dbReference type="InterPro" id="IPR036388">
    <property type="entry name" value="WH-like_DNA-bd_sf"/>
</dbReference>
<dbReference type="InterPro" id="IPR016032">
    <property type="entry name" value="Sig_transdc_resp-reg_C-effctor"/>
</dbReference>
<dbReference type="SUPFAM" id="SSF46894">
    <property type="entry name" value="C-terminal effector domain of the bipartite response regulators"/>
    <property type="match status" value="1"/>
</dbReference>
<comment type="caution">
    <text evidence="5">The sequence shown here is derived from an EMBL/GenBank/DDBJ whole genome shotgun (WGS) entry which is preliminary data.</text>
</comment>
<proteinExistence type="predicted"/>
<dbReference type="Pfam" id="PF13181">
    <property type="entry name" value="TPR_8"/>
    <property type="match status" value="1"/>
</dbReference>
<dbReference type="GO" id="GO:0000160">
    <property type="term" value="P:phosphorelay signal transduction system"/>
    <property type="evidence" value="ECO:0007669"/>
    <property type="project" value="InterPro"/>
</dbReference>
<dbReference type="AlphaFoldDB" id="S9QR95"/>
<evidence type="ECO:0000256" key="2">
    <source>
        <dbReference type="PROSITE-ProRule" id="PRU00339"/>
    </source>
</evidence>
<dbReference type="PROSITE" id="PS51755">
    <property type="entry name" value="OMPR_PHOB"/>
    <property type="match status" value="1"/>
</dbReference>
<dbReference type="GO" id="GO:0003677">
    <property type="term" value="F:DNA binding"/>
    <property type="evidence" value="ECO:0007669"/>
    <property type="project" value="UniProtKB-UniRule"/>
</dbReference>
<dbReference type="GO" id="GO:0004016">
    <property type="term" value="F:adenylate cyclase activity"/>
    <property type="evidence" value="ECO:0007669"/>
    <property type="project" value="UniProtKB-EC"/>
</dbReference>
<dbReference type="STRING" id="1123237.Salmuc_01706"/>